<dbReference type="Pfam" id="PF17912">
    <property type="entry name" value="OB_MalK"/>
    <property type="match status" value="1"/>
</dbReference>
<dbReference type="EMBL" id="AYXG01000123">
    <property type="protein sequence ID" value="EWC61206.1"/>
    <property type="molecule type" value="Genomic_DNA"/>
</dbReference>
<evidence type="ECO:0000313" key="9">
    <source>
        <dbReference type="Proteomes" id="UP000019277"/>
    </source>
</evidence>
<keyword evidence="9" id="KW-1185">Reference proteome</keyword>
<proteinExistence type="predicted"/>
<organism evidence="8 9">
    <name type="scientific">Actinokineospora spheciospongiae</name>
    <dbReference type="NCBI Taxonomy" id="909613"/>
    <lineage>
        <taxon>Bacteria</taxon>
        <taxon>Bacillati</taxon>
        <taxon>Actinomycetota</taxon>
        <taxon>Actinomycetes</taxon>
        <taxon>Pseudonocardiales</taxon>
        <taxon>Pseudonocardiaceae</taxon>
        <taxon>Actinokineospora</taxon>
    </lineage>
</organism>
<dbReference type="PROSITE" id="PS00211">
    <property type="entry name" value="ABC_TRANSPORTER_1"/>
    <property type="match status" value="1"/>
</dbReference>
<dbReference type="CDD" id="cd03301">
    <property type="entry name" value="ABC_MalK_N"/>
    <property type="match status" value="1"/>
</dbReference>
<dbReference type="GO" id="GO:0016887">
    <property type="term" value="F:ATP hydrolysis activity"/>
    <property type="evidence" value="ECO:0007669"/>
    <property type="project" value="InterPro"/>
</dbReference>
<keyword evidence="1" id="KW-0813">Transport</keyword>
<dbReference type="InterPro" id="IPR003593">
    <property type="entry name" value="AAA+_ATPase"/>
</dbReference>
<dbReference type="Gene3D" id="2.40.50.140">
    <property type="entry name" value="Nucleic acid-binding proteins"/>
    <property type="match status" value="1"/>
</dbReference>
<dbReference type="SUPFAM" id="SSF52540">
    <property type="entry name" value="P-loop containing nucleoside triphosphate hydrolases"/>
    <property type="match status" value="1"/>
</dbReference>
<dbReference type="Proteomes" id="UP000019277">
    <property type="component" value="Unassembled WGS sequence"/>
</dbReference>
<comment type="caution">
    <text evidence="8">The sequence shown here is derived from an EMBL/GenBank/DDBJ whole genome shotgun (WGS) entry which is preliminary data.</text>
</comment>
<dbReference type="SMART" id="SM00382">
    <property type="entry name" value="AAA"/>
    <property type="match status" value="1"/>
</dbReference>
<dbReference type="STRING" id="909613.UO65_3472"/>
<dbReference type="Gene3D" id="3.40.50.300">
    <property type="entry name" value="P-loop containing nucleotide triphosphate hydrolases"/>
    <property type="match status" value="1"/>
</dbReference>
<evidence type="ECO:0000256" key="5">
    <source>
        <dbReference type="ARBA" id="ARBA00022967"/>
    </source>
</evidence>
<evidence type="ECO:0000256" key="1">
    <source>
        <dbReference type="ARBA" id="ARBA00022448"/>
    </source>
</evidence>
<dbReference type="InterPro" id="IPR008995">
    <property type="entry name" value="Mo/tungstate-bd_C_term_dom"/>
</dbReference>
<dbReference type="RefSeq" id="WP_035283639.1">
    <property type="nucleotide sequence ID" value="NZ_AYXG01000123.1"/>
</dbReference>
<sequence length="393" mass="42505">MAEIVLDKVTKRYPDGALAVSDVDITIADGEFIILVGPSGCGKSTTLNMIAGLEDITEGELRIDGQRVNERAPKDRDIAMVFQSYALYPHMSVRENMAFPLRLAKVDNATVTKKVEEAAKVLDLTQHLDRKPGNLSGGQRQRVAMGRAIVRNPKAFLMDEPLSNLDAKLRVQMRTSVSKLQRRLGTTTVYVTHDQTEAMTLGDRVVVMRGGLVQQIGSPQSLYEQPKNLFVAGFIGSPSMNFLPATLENGEVNTPLGAFPLTDRVRGLVEAANAPREVIIGLRPEHFEDATLLDDTERSRGGTFTATVEVLESMGSDKYAYFTLEGDAATSAELDELAADAGSHDTGDAGSQIVTRLSAASGAAEGAEAQVWFDADKLQVFDPGDGRNLTYAD</sequence>
<evidence type="ECO:0000313" key="8">
    <source>
        <dbReference type="EMBL" id="EWC61206.1"/>
    </source>
</evidence>
<keyword evidence="3" id="KW-0547">Nucleotide-binding</keyword>
<name>W7IXL6_9PSEU</name>
<dbReference type="NCBIfam" id="NF008653">
    <property type="entry name" value="PRK11650.1"/>
    <property type="match status" value="1"/>
</dbReference>
<keyword evidence="2" id="KW-1003">Cell membrane</keyword>
<dbReference type="InterPro" id="IPR015855">
    <property type="entry name" value="ABC_transpr_MalK-like"/>
</dbReference>
<dbReference type="InterPro" id="IPR040582">
    <property type="entry name" value="OB_MalK-like"/>
</dbReference>
<dbReference type="FunFam" id="3.40.50.300:FF:000042">
    <property type="entry name" value="Maltose/maltodextrin ABC transporter, ATP-binding protein"/>
    <property type="match status" value="1"/>
</dbReference>
<dbReference type="InterPro" id="IPR012340">
    <property type="entry name" value="NA-bd_OB-fold"/>
</dbReference>
<evidence type="ECO:0000259" key="7">
    <source>
        <dbReference type="PROSITE" id="PS50893"/>
    </source>
</evidence>
<evidence type="ECO:0000256" key="2">
    <source>
        <dbReference type="ARBA" id="ARBA00022475"/>
    </source>
</evidence>
<keyword evidence="6" id="KW-0472">Membrane</keyword>
<dbReference type="PATRIC" id="fig|909613.9.peg.3471"/>
<feature type="domain" description="ABC transporter" evidence="7">
    <location>
        <begin position="4"/>
        <end position="235"/>
    </location>
</feature>
<evidence type="ECO:0000256" key="4">
    <source>
        <dbReference type="ARBA" id="ARBA00022840"/>
    </source>
</evidence>
<dbReference type="eggNOG" id="COG3842">
    <property type="taxonomic scope" value="Bacteria"/>
</dbReference>
<dbReference type="Gene3D" id="2.40.50.100">
    <property type="match status" value="1"/>
</dbReference>
<dbReference type="GO" id="GO:0055052">
    <property type="term" value="C:ATP-binding cassette (ABC) transporter complex, substrate-binding subunit-containing"/>
    <property type="evidence" value="ECO:0007669"/>
    <property type="project" value="TreeGrafter"/>
</dbReference>
<evidence type="ECO:0000256" key="3">
    <source>
        <dbReference type="ARBA" id="ARBA00022741"/>
    </source>
</evidence>
<dbReference type="OrthoDB" id="9802264at2"/>
<dbReference type="GO" id="GO:0005524">
    <property type="term" value="F:ATP binding"/>
    <property type="evidence" value="ECO:0007669"/>
    <property type="project" value="UniProtKB-KW"/>
</dbReference>
<dbReference type="PANTHER" id="PTHR43875:SF15">
    <property type="entry name" value="TREHALOSE IMPORT ATP-BINDING PROTEIN SUGC"/>
    <property type="match status" value="1"/>
</dbReference>
<keyword evidence="5" id="KW-1278">Translocase</keyword>
<dbReference type="SUPFAM" id="SSF50331">
    <property type="entry name" value="MOP-like"/>
    <property type="match status" value="1"/>
</dbReference>
<dbReference type="GO" id="GO:0140359">
    <property type="term" value="F:ABC-type transporter activity"/>
    <property type="evidence" value="ECO:0007669"/>
    <property type="project" value="InterPro"/>
</dbReference>
<reference evidence="8 9" key="1">
    <citation type="journal article" date="2014" name="Genome Announc.">
        <title>Draft Genome Sequence of the Antitrypanosomally Active Sponge-Associated Bacterium Actinokineospora sp. Strain EG49.</title>
        <authorList>
            <person name="Harjes J."/>
            <person name="Ryu T."/>
            <person name="Abdelmohsen U.R."/>
            <person name="Moitinho-Silva L."/>
            <person name="Horn H."/>
            <person name="Ravasi T."/>
            <person name="Hentschel U."/>
        </authorList>
    </citation>
    <scope>NUCLEOTIDE SEQUENCE [LARGE SCALE GENOMIC DNA]</scope>
    <source>
        <strain evidence="8 9">EG49</strain>
    </source>
</reference>
<dbReference type="AlphaFoldDB" id="W7IXL6"/>
<accession>W7IXL6</accession>
<dbReference type="InterPro" id="IPR017871">
    <property type="entry name" value="ABC_transporter-like_CS"/>
</dbReference>
<gene>
    <name evidence="8" type="ORF">UO65_3472</name>
</gene>
<dbReference type="GO" id="GO:0008643">
    <property type="term" value="P:carbohydrate transport"/>
    <property type="evidence" value="ECO:0007669"/>
    <property type="project" value="InterPro"/>
</dbReference>
<dbReference type="InterPro" id="IPR003439">
    <property type="entry name" value="ABC_transporter-like_ATP-bd"/>
</dbReference>
<evidence type="ECO:0000256" key="6">
    <source>
        <dbReference type="ARBA" id="ARBA00023136"/>
    </source>
</evidence>
<keyword evidence="4 8" id="KW-0067">ATP-binding</keyword>
<dbReference type="InterPro" id="IPR047641">
    <property type="entry name" value="ABC_transpr_MalK/UgpC-like"/>
</dbReference>
<dbReference type="InterPro" id="IPR027417">
    <property type="entry name" value="P-loop_NTPase"/>
</dbReference>
<dbReference type="PROSITE" id="PS50893">
    <property type="entry name" value="ABC_TRANSPORTER_2"/>
    <property type="match status" value="1"/>
</dbReference>
<dbReference type="PANTHER" id="PTHR43875">
    <property type="entry name" value="MALTODEXTRIN IMPORT ATP-BINDING PROTEIN MSMX"/>
    <property type="match status" value="1"/>
</dbReference>
<dbReference type="Pfam" id="PF00005">
    <property type="entry name" value="ABC_tran"/>
    <property type="match status" value="1"/>
</dbReference>
<protein>
    <submittedName>
        <fullName evidence="8">Glycerol-3-phosphate ABC transporter, ATP-binding protein UgpC</fullName>
    </submittedName>
</protein>